<dbReference type="InterPro" id="IPR003207">
    <property type="entry name" value="Ppandiol/glycerol_DeHydtase_su"/>
</dbReference>
<dbReference type="SUPFAM" id="SSF47148">
    <property type="entry name" value="Diol dehydratase, gamma subunit"/>
    <property type="match status" value="1"/>
</dbReference>
<organism evidence="1 2">
    <name type="scientific">Veillonella rogosae</name>
    <dbReference type="NCBI Taxonomy" id="423477"/>
    <lineage>
        <taxon>Bacteria</taxon>
        <taxon>Bacillati</taxon>
        <taxon>Bacillota</taxon>
        <taxon>Negativicutes</taxon>
        <taxon>Veillonellales</taxon>
        <taxon>Veillonellaceae</taxon>
        <taxon>Veillonella</taxon>
    </lineage>
</organism>
<dbReference type="PIRSF" id="PIRSF018505">
    <property type="entry name" value="Prpndl_dhdrts_sm"/>
    <property type="match status" value="1"/>
</dbReference>
<evidence type="ECO:0000313" key="1">
    <source>
        <dbReference type="EMBL" id="UZG50720.1"/>
    </source>
</evidence>
<name>A0AA46X2N1_9FIRM</name>
<evidence type="ECO:0000313" key="2">
    <source>
        <dbReference type="Proteomes" id="UP001164244"/>
    </source>
</evidence>
<dbReference type="EMBL" id="CP110418">
    <property type="protein sequence ID" value="UZG50720.1"/>
    <property type="molecule type" value="Genomic_DNA"/>
</dbReference>
<dbReference type="InterPro" id="IPR036091">
    <property type="entry name" value="Prodiol/glycerol_DeHase__sf_su"/>
</dbReference>
<dbReference type="Pfam" id="PF02287">
    <property type="entry name" value="Dehydratase_SU"/>
    <property type="match status" value="1"/>
</dbReference>
<dbReference type="RefSeq" id="WP_119208958.1">
    <property type="nucleotide sequence ID" value="NZ_CP110418.1"/>
</dbReference>
<dbReference type="Gene3D" id="1.10.1510.20">
    <property type="entry name" value="Propanediol/glycerol dehydratase, small subunit"/>
    <property type="match status" value="1"/>
</dbReference>
<dbReference type="KEGG" id="vrg:OKW85_08510"/>
<protein>
    <submittedName>
        <fullName evidence="1">Diol dehydratase small subunit</fullName>
    </submittedName>
</protein>
<dbReference type="AlphaFoldDB" id="A0AA46X2N1"/>
<gene>
    <name evidence="1" type="ORF">OKW85_08510</name>
</gene>
<proteinExistence type="predicted"/>
<reference evidence="1" key="1">
    <citation type="submission" date="2022-11" db="EMBL/GenBank/DDBJ databases">
        <title>Complete genome sequence of Veillonella rogosae KCOM 3468 isolated from human Subgingival dental plaque of Chronic peridontitis Lesion.</title>
        <authorList>
            <person name="Park S.-N."/>
            <person name="Lim Y.K."/>
            <person name="Kook J.-K."/>
        </authorList>
    </citation>
    <scope>NUCLEOTIDE SEQUENCE</scope>
    <source>
        <strain evidence="1">KCOM 3468</strain>
    </source>
</reference>
<dbReference type="NCBIfam" id="NF011972">
    <property type="entry name" value="PRK15443.1-3"/>
    <property type="match status" value="1"/>
</dbReference>
<accession>A0AA46X2N1</accession>
<dbReference type="Proteomes" id="UP001164244">
    <property type="component" value="Chromosome"/>
</dbReference>
<sequence length="178" mass="19768">MANELEALIRQIVSEIEGAKGNTTQYSAPHTSSTPNTTVVDRVVTIEDYPIAKKHPEWIDLGQGRDLSHITMDNVMAGHITMDDLKISPSILKAQGQIAKAGGRDQIELNFSRAAEMTKVSDKRLLEMYNALRPYRSSKQELLDIASELDGLGAPICANFVREAAENYERRKKLKGDN</sequence>